<evidence type="ECO:0000256" key="1">
    <source>
        <dbReference type="ARBA" id="ARBA00023015"/>
    </source>
</evidence>
<protein>
    <submittedName>
        <fullName evidence="4">Uncharacterized protein</fullName>
    </submittedName>
</protein>
<dbReference type="InterPro" id="IPR005202">
    <property type="entry name" value="TF_GRAS"/>
</dbReference>
<comment type="caution">
    <text evidence="3">Lacks conserved residue(s) required for the propagation of feature annotation.</text>
</comment>
<dbReference type="Pfam" id="PF03514">
    <property type="entry name" value="GRAS"/>
    <property type="match status" value="1"/>
</dbReference>
<evidence type="ECO:0000256" key="2">
    <source>
        <dbReference type="ARBA" id="ARBA00023163"/>
    </source>
</evidence>
<dbReference type="Proteomes" id="UP001454036">
    <property type="component" value="Unassembled WGS sequence"/>
</dbReference>
<name>A0AAV3QM19_LITER</name>
<organism evidence="4 5">
    <name type="scientific">Lithospermum erythrorhizon</name>
    <name type="common">Purple gromwell</name>
    <name type="synonym">Lithospermum officinale var. erythrorhizon</name>
    <dbReference type="NCBI Taxonomy" id="34254"/>
    <lineage>
        <taxon>Eukaryota</taxon>
        <taxon>Viridiplantae</taxon>
        <taxon>Streptophyta</taxon>
        <taxon>Embryophyta</taxon>
        <taxon>Tracheophyta</taxon>
        <taxon>Spermatophyta</taxon>
        <taxon>Magnoliopsida</taxon>
        <taxon>eudicotyledons</taxon>
        <taxon>Gunneridae</taxon>
        <taxon>Pentapetalae</taxon>
        <taxon>asterids</taxon>
        <taxon>lamiids</taxon>
        <taxon>Boraginales</taxon>
        <taxon>Boraginaceae</taxon>
        <taxon>Boraginoideae</taxon>
        <taxon>Lithospermeae</taxon>
        <taxon>Lithospermum</taxon>
    </lineage>
</organism>
<gene>
    <name evidence="4" type="ORF">LIER_19791</name>
</gene>
<dbReference type="PROSITE" id="PS50985">
    <property type="entry name" value="GRAS"/>
    <property type="match status" value="1"/>
</dbReference>
<evidence type="ECO:0000256" key="3">
    <source>
        <dbReference type="PROSITE-ProRule" id="PRU01191"/>
    </source>
</evidence>
<dbReference type="EMBL" id="BAABME010004945">
    <property type="protein sequence ID" value="GAA0164072.1"/>
    <property type="molecule type" value="Genomic_DNA"/>
</dbReference>
<dbReference type="PANTHER" id="PTHR31636">
    <property type="entry name" value="OSJNBA0084A10.13 PROTEIN-RELATED"/>
    <property type="match status" value="1"/>
</dbReference>
<keyword evidence="1" id="KW-0805">Transcription regulation</keyword>
<sequence length="227" mass="25136">METHRVATVKAAKESPKITCLMKVPSSSLRSLELLKIYWGKKKLSGEMTNEQCLGNTSNLSEVSTACIMKIARVKLLQQASQNSDFFYTPSNDFPGLSSKDIQNVELAEFLQASAEKVALRVFDRAQMLLKMCGCGASETGNPIQRLVFYVGEALEDKSNRETGLLSPVCASENKLDAAKFLVHLEDVISTQHNLPFCPITQNMGMQSILDNVTFAKKIHVIDFLNI</sequence>
<evidence type="ECO:0000313" key="4">
    <source>
        <dbReference type="EMBL" id="GAA0164072.1"/>
    </source>
</evidence>
<keyword evidence="5" id="KW-1185">Reference proteome</keyword>
<keyword evidence="2" id="KW-0804">Transcription</keyword>
<accession>A0AAV3QM19</accession>
<feature type="short sequence motif" description="VHIID" evidence="3">
    <location>
        <begin position="219"/>
        <end position="223"/>
    </location>
</feature>
<comment type="caution">
    <text evidence="4">The sequence shown here is derived from an EMBL/GenBank/DDBJ whole genome shotgun (WGS) entry which is preliminary data.</text>
</comment>
<dbReference type="AlphaFoldDB" id="A0AAV3QM19"/>
<comment type="similarity">
    <text evidence="3">Belongs to the GRAS family.</text>
</comment>
<evidence type="ECO:0000313" key="5">
    <source>
        <dbReference type="Proteomes" id="UP001454036"/>
    </source>
</evidence>
<reference evidence="4 5" key="1">
    <citation type="submission" date="2024-01" db="EMBL/GenBank/DDBJ databases">
        <title>The complete chloroplast genome sequence of Lithospermum erythrorhizon: insights into the phylogenetic relationship among Boraginaceae species and the maternal lineages of purple gromwells.</title>
        <authorList>
            <person name="Okada T."/>
            <person name="Watanabe K."/>
        </authorList>
    </citation>
    <scope>NUCLEOTIDE SEQUENCE [LARGE SCALE GENOMIC DNA]</scope>
</reference>
<proteinExistence type="inferred from homology"/>